<comment type="caution">
    <text evidence="1">The sequence shown here is derived from an EMBL/GenBank/DDBJ whole genome shotgun (WGS) entry which is preliminary data.</text>
</comment>
<dbReference type="STRING" id="1666911.HLUCCA11_17770"/>
<dbReference type="InterPro" id="IPR046674">
    <property type="entry name" value="DUF6544"/>
</dbReference>
<dbReference type="AlphaFoldDB" id="A0A0N8KMH1"/>
<evidence type="ECO:0000313" key="1">
    <source>
        <dbReference type="EMBL" id="KPQ33722.1"/>
    </source>
</evidence>
<dbReference type="Proteomes" id="UP000050465">
    <property type="component" value="Unassembled WGS sequence"/>
</dbReference>
<dbReference type="Pfam" id="PF20181">
    <property type="entry name" value="DUF6544"/>
    <property type="match status" value="1"/>
</dbReference>
<evidence type="ECO:0000313" key="2">
    <source>
        <dbReference type="Proteomes" id="UP000050465"/>
    </source>
</evidence>
<dbReference type="EMBL" id="LJZR01000028">
    <property type="protein sequence ID" value="KPQ33722.1"/>
    <property type="molecule type" value="Genomic_DNA"/>
</dbReference>
<proteinExistence type="predicted"/>
<protein>
    <submittedName>
        <fullName evidence="1">Uncharacterized protein</fullName>
    </submittedName>
</protein>
<gene>
    <name evidence="1" type="ORF">HLUCCA11_17770</name>
</gene>
<reference evidence="1 2" key="1">
    <citation type="submission" date="2015-09" db="EMBL/GenBank/DDBJ databases">
        <title>Identification and resolution of microdiversity through metagenomic sequencing of parallel consortia.</title>
        <authorList>
            <person name="Nelson W.C."/>
            <person name="Romine M.F."/>
            <person name="Lindemann S.R."/>
        </authorList>
    </citation>
    <scope>NUCLEOTIDE SEQUENCE [LARGE SCALE GENOMIC DNA]</scope>
    <source>
        <strain evidence="1">Ana</strain>
    </source>
</reference>
<sequence length="185" mass="20511">MPYPKVSLDALWQAESQKPTSTQRLFQPNQLTNLPSSAQRYLKHAIAPNTPLASAVRLKMQFPVMQATGPDVTRSVIGRMQGEYVWLPSAFCGGGANQAENGDIAWSASDDTNHAIAHLTLLKETTHLTLTLNDTGHLQQASLNRWNNPDSGPHRYENFGVQVEDEGTFSGYTIHSFRFLMPFAL</sequence>
<name>A0A0N8KMH1_9CYAN</name>
<accession>A0A0N8KMH1</accession>
<organism evidence="1 2">
    <name type="scientific">Phormidesmis priestleyi Ana</name>
    <dbReference type="NCBI Taxonomy" id="1666911"/>
    <lineage>
        <taxon>Bacteria</taxon>
        <taxon>Bacillati</taxon>
        <taxon>Cyanobacteriota</taxon>
        <taxon>Cyanophyceae</taxon>
        <taxon>Leptolyngbyales</taxon>
        <taxon>Leptolyngbyaceae</taxon>
        <taxon>Phormidesmis</taxon>
    </lineage>
</organism>